<protein>
    <recommendedName>
        <fullName evidence="7">GtrA/DPMS transmembrane domain-containing protein</fullName>
    </recommendedName>
</protein>
<evidence type="ECO:0000256" key="2">
    <source>
        <dbReference type="ARBA" id="ARBA00009399"/>
    </source>
</evidence>
<dbReference type="PANTHER" id="PTHR38459">
    <property type="entry name" value="PROPHAGE BACTOPRENOL-LINKED GLUCOSE TRANSLOCASE HOMOLOG"/>
    <property type="match status" value="1"/>
</dbReference>
<feature type="domain" description="GtrA/DPMS transmembrane" evidence="7">
    <location>
        <begin position="18"/>
        <end position="131"/>
    </location>
</feature>
<reference evidence="8 9" key="1">
    <citation type="submission" date="2019-08" db="EMBL/GenBank/DDBJ databases">
        <authorList>
            <person name="Peeters C."/>
        </authorList>
    </citation>
    <scope>NUCLEOTIDE SEQUENCE [LARGE SCALE GENOMIC DNA]</scope>
    <source>
        <strain evidence="8 9">LMG 31111</strain>
    </source>
</reference>
<dbReference type="Pfam" id="PF04138">
    <property type="entry name" value="GtrA_DPMS_TM"/>
    <property type="match status" value="1"/>
</dbReference>
<comment type="subcellular location">
    <subcellularLocation>
        <location evidence="1">Membrane</location>
        <topology evidence="1">Multi-pass membrane protein</topology>
    </subcellularLocation>
</comment>
<feature type="transmembrane region" description="Helical" evidence="6">
    <location>
        <begin position="112"/>
        <end position="131"/>
    </location>
</feature>
<gene>
    <name evidence="8" type="ORF">PCO31111_01224</name>
</gene>
<dbReference type="InterPro" id="IPR051401">
    <property type="entry name" value="GtrA_CellWall_Glycosyl"/>
</dbReference>
<dbReference type="GO" id="GO:0000271">
    <property type="term" value="P:polysaccharide biosynthetic process"/>
    <property type="evidence" value="ECO:0007669"/>
    <property type="project" value="InterPro"/>
</dbReference>
<evidence type="ECO:0000256" key="3">
    <source>
        <dbReference type="ARBA" id="ARBA00022692"/>
    </source>
</evidence>
<dbReference type="PANTHER" id="PTHR38459:SF1">
    <property type="entry name" value="PROPHAGE BACTOPRENOL-LINKED GLUCOSE TRANSLOCASE HOMOLOG"/>
    <property type="match status" value="1"/>
</dbReference>
<dbReference type="Proteomes" id="UP000383971">
    <property type="component" value="Unassembled WGS sequence"/>
</dbReference>
<dbReference type="RefSeq" id="WP_150584149.1">
    <property type="nucleotide sequence ID" value="NZ_CABPSE010000003.1"/>
</dbReference>
<dbReference type="EMBL" id="CABPSE010000003">
    <property type="protein sequence ID" value="VVD83247.1"/>
    <property type="molecule type" value="Genomic_DNA"/>
</dbReference>
<accession>A0A5E4T5V2</accession>
<keyword evidence="4 6" id="KW-1133">Transmembrane helix</keyword>
<dbReference type="GO" id="GO:0005886">
    <property type="term" value="C:plasma membrane"/>
    <property type="evidence" value="ECO:0007669"/>
    <property type="project" value="TreeGrafter"/>
</dbReference>
<keyword evidence="5 6" id="KW-0472">Membrane</keyword>
<keyword evidence="9" id="KW-1185">Reference proteome</keyword>
<evidence type="ECO:0000256" key="6">
    <source>
        <dbReference type="SAM" id="Phobius"/>
    </source>
</evidence>
<feature type="transmembrane region" description="Helical" evidence="6">
    <location>
        <begin position="78"/>
        <end position="100"/>
    </location>
</feature>
<dbReference type="InterPro" id="IPR007267">
    <property type="entry name" value="GtrA_DPMS_TM"/>
</dbReference>
<evidence type="ECO:0000256" key="1">
    <source>
        <dbReference type="ARBA" id="ARBA00004141"/>
    </source>
</evidence>
<name>A0A5E4T5V2_9BURK</name>
<proteinExistence type="inferred from homology"/>
<feature type="transmembrane region" description="Helical" evidence="6">
    <location>
        <begin position="16"/>
        <end position="40"/>
    </location>
</feature>
<evidence type="ECO:0000259" key="7">
    <source>
        <dbReference type="Pfam" id="PF04138"/>
    </source>
</evidence>
<evidence type="ECO:0000313" key="8">
    <source>
        <dbReference type="EMBL" id="VVD83247.1"/>
    </source>
</evidence>
<keyword evidence="3 6" id="KW-0812">Transmembrane</keyword>
<feature type="transmembrane region" description="Helical" evidence="6">
    <location>
        <begin position="46"/>
        <end position="66"/>
    </location>
</feature>
<evidence type="ECO:0000256" key="4">
    <source>
        <dbReference type="ARBA" id="ARBA00022989"/>
    </source>
</evidence>
<sequence length="141" mass="15863">MIDLLAQRWRPVIRPILRYAVVGVACNAIGYAAYLALTWLGVPFKLAMSFLYVLGVCISFLGNRNWAFEHRGKVMGTAWRFGLAHGAGYLLNLALLTVFVDKMGYPHQWVQAASIFVVGGCLFVVFKCFIFRHDRYVGNQA</sequence>
<dbReference type="AlphaFoldDB" id="A0A5E4T5V2"/>
<evidence type="ECO:0000313" key="9">
    <source>
        <dbReference type="Proteomes" id="UP000383971"/>
    </source>
</evidence>
<evidence type="ECO:0000256" key="5">
    <source>
        <dbReference type="ARBA" id="ARBA00023136"/>
    </source>
</evidence>
<comment type="similarity">
    <text evidence="2">Belongs to the GtrA family.</text>
</comment>
<organism evidence="8 9">
    <name type="scientific">Pandoraea communis</name>
    <dbReference type="NCBI Taxonomy" id="2508297"/>
    <lineage>
        <taxon>Bacteria</taxon>
        <taxon>Pseudomonadati</taxon>
        <taxon>Pseudomonadota</taxon>
        <taxon>Betaproteobacteria</taxon>
        <taxon>Burkholderiales</taxon>
        <taxon>Burkholderiaceae</taxon>
        <taxon>Pandoraea</taxon>
    </lineage>
</organism>